<dbReference type="InterPro" id="IPR012336">
    <property type="entry name" value="Thioredoxin-like_fold"/>
</dbReference>
<keyword evidence="4 7" id="KW-0574">Periplasm</keyword>
<dbReference type="Pfam" id="PF13098">
    <property type="entry name" value="Thioredoxin_2"/>
    <property type="match status" value="1"/>
</dbReference>
<evidence type="ECO:0000313" key="10">
    <source>
        <dbReference type="EMBL" id="SCZ85031.1"/>
    </source>
</evidence>
<comment type="similarity">
    <text evidence="2 7">Belongs to the thioredoxin family. DsbC subfamily.</text>
</comment>
<dbReference type="InterPro" id="IPR018950">
    <property type="entry name" value="DiS-bond_isomerase_DsbC/G_N"/>
</dbReference>
<feature type="chain" id="PRO_5011331669" description="Thiol:disulfide interchange protein" evidence="7">
    <location>
        <begin position="22"/>
        <end position="240"/>
    </location>
</feature>
<gene>
    <name evidence="10" type="ORF">NSMM_330051</name>
</gene>
<evidence type="ECO:0000256" key="2">
    <source>
        <dbReference type="ARBA" id="ARBA00009813"/>
    </source>
</evidence>
<evidence type="ECO:0000256" key="5">
    <source>
        <dbReference type="ARBA" id="ARBA00023157"/>
    </source>
</evidence>
<keyword evidence="10" id="KW-0413">Isomerase</keyword>
<evidence type="ECO:0000256" key="6">
    <source>
        <dbReference type="ARBA" id="ARBA00023284"/>
    </source>
</evidence>
<evidence type="ECO:0000256" key="4">
    <source>
        <dbReference type="ARBA" id="ARBA00022764"/>
    </source>
</evidence>
<dbReference type="GO" id="GO:0042597">
    <property type="term" value="C:periplasmic space"/>
    <property type="evidence" value="ECO:0007669"/>
    <property type="project" value="UniProtKB-SubCell"/>
</dbReference>
<comment type="function">
    <text evidence="7">Required for disulfide bond formation in some periplasmic proteins. Acts by transferring its disulfide bond to other proteins and is reduced in the process.</text>
</comment>
<keyword evidence="6 7" id="KW-0676">Redox-active center</keyword>
<evidence type="ECO:0000256" key="7">
    <source>
        <dbReference type="RuleBase" id="RU364038"/>
    </source>
</evidence>
<dbReference type="Gene3D" id="3.40.30.10">
    <property type="entry name" value="Glutaredoxin"/>
    <property type="match status" value="1"/>
</dbReference>
<keyword evidence="5" id="KW-1015">Disulfide bond</keyword>
<dbReference type="InterPro" id="IPR051470">
    <property type="entry name" value="Thiol:disulfide_interchange"/>
</dbReference>
<comment type="subcellular location">
    <subcellularLocation>
        <location evidence="1 7">Periplasm</location>
    </subcellularLocation>
</comment>
<evidence type="ECO:0000256" key="1">
    <source>
        <dbReference type="ARBA" id="ARBA00004418"/>
    </source>
</evidence>
<dbReference type="STRING" id="51642.NSMM_330051"/>
<feature type="domain" description="Disulphide bond isomerase DsbC/G N-terminal" evidence="8">
    <location>
        <begin position="22"/>
        <end position="87"/>
    </location>
</feature>
<evidence type="ECO:0000259" key="9">
    <source>
        <dbReference type="Pfam" id="PF13098"/>
    </source>
</evidence>
<reference evidence="10 11" key="1">
    <citation type="submission" date="2016-10" db="EMBL/GenBank/DDBJ databases">
        <authorList>
            <person name="de Groot N.N."/>
        </authorList>
    </citation>
    <scope>NUCLEOTIDE SEQUENCE [LARGE SCALE GENOMIC DNA]</scope>
    <source>
        <strain evidence="10">1</strain>
    </source>
</reference>
<dbReference type="SUPFAM" id="SSF52833">
    <property type="entry name" value="Thioredoxin-like"/>
    <property type="match status" value="1"/>
</dbReference>
<dbReference type="GO" id="GO:0016853">
    <property type="term" value="F:isomerase activity"/>
    <property type="evidence" value="ECO:0007669"/>
    <property type="project" value="UniProtKB-KW"/>
</dbReference>
<dbReference type="CDD" id="cd03020">
    <property type="entry name" value="DsbA_DsbC_DsbG"/>
    <property type="match status" value="1"/>
</dbReference>
<feature type="signal peptide" evidence="7">
    <location>
        <begin position="1"/>
        <end position="21"/>
    </location>
</feature>
<organism evidence="10 11">
    <name type="scientific">Nitrosomonas mobilis</name>
    <dbReference type="NCBI Taxonomy" id="51642"/>
    <lineage>
        <taxon>Bacteria</taxon>
        <taxon>Pseudomonadati</taxon>
        <taxon>Pseudomonadota</taxon>
        <taxon>Betaproteobacteria</taxon>
        <taxon>Nitrosomonadales</taxon>
        <taxon>Nitrosomonadaceae</taxon>
        <taxon>Nitrosomonas</taxon>
    </lineage>
</organism>
<dbReference type="EMBL" id="FMWO01000040">
    <property type="protein sequence ID" value="SCZ85031.1"/>
    <property type="molecule type" value="Genomic_DNA"/>
</dbReference>
<dbReference type="RefSeq" id="WP_176753857.1">
    <property type="nucleotide sequence ID" value="NZ_FMWO01000040.1"/>
</dbReference>
<dbReference type="InterPro" id="IPR009094">
    <property type="entry name" value="DiS-bond_isomerase_DsbC/G_N_sf"/>
</dbReference>
<dbReference type="Pfam" id="PF10411">
    <property type="entry name" value="DsbC_N"/>
    <property type="match status" value="1"/>
</dbReference>
<dbReference type="InterPro" id="IPR033954">
    <property type="entry name" value="DiS-bond_Isoase_DsbC/G"/>
</dbReference>
<dbReference type="Proteomes" id="UP000198729">
    <property type="component" value="Unassembled WGS sequence"/>
</dbReference>
<feature type="domain" description="Thioredoxin-like fold" evidence="9">
    <location>
        <begin position="111"/>
        <end position="234"/>
    </location>
</feature>
<sequence length="240" mass="26881">MAQQRMIAAIAVLLMAFSVKANDVTAEIKSRLQTLYPATEFTRVQSSRIKGVFEVVMGKNIAYTDSDGRYLIFGHLFDMSQQRDLTAELMESLNRIDIKTLPIVDAIKTVHGNGERSLFVFSDPDCPYCRKLEEELSNLDDVTIYTFLYPINELHPEAIHKSRLVWCADDRATAWADLMINRQLPQSADDCQNPIDQNVALARRLGIDATPTMILGDGSMVQGAILVSEIEALLAKGERE</sequence>
<accession>A0A1G5SEQ6</accession>
<protein>
    <recommendedName>
        <fullName evidence="7">Thiol:disulfide interchange protein</fullName>
    </recommendedName>
</protein>
<dbReference type="AlphaFoldDB" id="A0A1G5SEQ6"/>
<evidence type="ECO:0000259" key="8">
    <source>
        <dbReference type="Pfam" id="PF10411"/>
    </source>
</evidence>
<proteinExistence type="inferred from homology"/>
<dbReference type="PANTHER" id="PTHR35272:SF3">
    <property type="entry name" value="THIOL:DISULFIDE INTERCHANGE PROTEIN DSBC"/>
    <property type="match status" value="1"/>
</dbReference>
<name>A0A1G5SEQ6_9PROT</name>
<dbReference type="SUPFAM" id="SSF54423">
    <property type="entry name" value="DsbC/DsbG N-terminal domain-like"/>
    <property type="match status" value="1"/>
</dbReference>
<keyword evidence="11" id="KW-1185">Reference proteome</keyword>
<evidence type="ECO:0000313" key="11">
    <source>
        <dbReference type="Proteomes" id="UP000198729"/>
    </source>
</evidence>
<dbReference type="PANTHER" id="PTHR35272">
    <property type="entry name" value="THIOL:DISULFIDE INTERCHANGE PROTEIN DSBC-RELATED"/>
    <property type="match status" value="1"/>
</dbReference>
<dbReference type="Gene3D" id="3.10.450.70">
    <property type="entry name" value="Disulphide bond isomerase, DsbC/G, N-terminal"/>
    <property type="match status" value="1"/>
</dbReference>
<keyword evidence="3 7" id="KW-0732">Signal</keyword>
<dbReference type="InterPro" id="IPR036249">
    <property type="entry name" value="Thioredoxin-like_sf"/>
</dbReference>
<evidence type="ECO:0000256" key="3">
    <source>
        <dbReference type="ARBA" id="ARBA00022729"/>
    </source>
</evidence>